<dbReference type="EMBL" id="MU268442">
    <property type="protein sequence ID" value="KAH7904530.1"/>
    <property type="molecule type" value="Genomic_DNA"/>
</dbReference>
<dbReference type="Proteomes" id="UP000790377">
    <property type="component" value="Unassembled WGS sequence"/>
</dbReference>
<evidence type="ECO:0000313" key="1">
    <source>
        <dbReference type="EMBL" id="KAH7904530.1"/>
    </source>
</evidence>
<proteinExistence type="predicted"/>
<keyword evidence="2" id="KW-1185">Reference proteome</keyword>
<protein>
    <submittedName>
        <fullName evidence="1">RmlC-like cupin domain-containing protein</fullName>
    </submittedName>
</protein>
<sequence length="115" mass="12795">MYSTSHFHSTTHEVLCISSGRARLCFGGEDNPEKVEIEVAKGDVIVVPAGVAHRLLQDLDGGFEMVGSYPKGRNWDMCYGREDEGSKIEEIKNLPWFGKDPIYGDEGPALEVHDR</sequence>
<evidence type="ECO:0000313" key="2">
    <source>
        <dbReference type="Proteomes" id="UP000790377"/>
    </source>
</evidence>
<reference evidence="1" key="1">
    <citation type="journal article" date="2021" name="New Phytol.">
        <title>Evolutionary innovations through gain and loss of genes in the ectomycorrhizal Boletales.</title>
        <authorList>
            <person name="Wu G."/>
            <person name="Miyauchi S."/>
            <person name="Morin E."/>
            <person name="Kuo A."/>
            <person name="Drula E."/>
            <person name="Varga T."/>
            <person name="Kohler A."/>
            <person name="Feng B."/>
            <person name="Cao Y."/>
            <person name="Lipzen A."/>
            <person name="Daum C."/>
            <person name="Hundley H."/>
            <person name="Pangilinan J."/>
            <person name="Johnson J."/>
            <person name="Barry K."/>
            <person name="LaButti K."/>
            <person name="Ng V."/>
            <person name="Ahrendt S."/>
            <person name="Min B."/>
            <person name="Choi I.G."/>
            <person name="Park H."/>
            <person name="Plett J.M."/>
            <person name="Magnuson J."/>
            <person name="Spatafora J.W."/>
            <person name="Nagy L.G."/>
            <person name="Henrissat B."/>
            <person name="Grigoriev I.V."/>
            <person name="Yang Z.L."/>
            <person name="Xu J."/>
            <person name="Martin F.M."/>
        </authorList>
    </citation>
    <scope>NUCLEOTIDE SEQUENCE</scope>
    <source>
        <strain evidence="1">ATCC 28755</strain>
    </source>
</reference>
<accession>A0ACB7ZTY4</accession>
<organism evidence="1 2">
    <name type="scientific">Hygrophoropsis aurantiaca</name>
    <dbReference type="NCBI Taxonomy" id="72124"/>
    <lineage>
        <taxon>Eukaryota</taxon>
        <taxon>Fungi</taxon>
        <taxon>Dikarya</taxon>
        <taxon>Basidiomycota</taxon>
        <taxon>Agaricomycotina</taxon>
        <taxon>Agaricomycetes</taxon>
        <taxon>Agaricomycetidae</taxon>
        <taxon>Boletales</taxon>
        <taxon>Coniophorineae</taxon>
        <taxon>Hygrophoropsidaceae</taxon>
        <taxon>Hygrophoropsis</taxon>
    </lineage>
</organism>
<comment type="caution">
    <text evidence="1">The sequence shown here is derived from an EMBL/GenBank/DDBJ whole genome shotgun (WGS) entry which is preliminary data.</text>
</comment>
<gene>
    <name evidence="1" type="ORF">BJ138DRAFT_1166378</name>
</gene>
<name>A0ACB7ZTY4_9AGAM</name>